<dbReference type="Proteomes" id="UP001306950">
    <property type="component" value="Unassembled WGS sequence"/>
</dbReference>
<dbReference type="InterPro" id="IPR039440">
    <property type="entry name" value="DUF3850"/>
</dbReference>
<accession>A0ABU7VXC1</accession>
<name>A0ABU7VXC1_9BACL</name>
<evidence type="ECO:0000259" key="1">
    <source>
        <dbReference type="Pfam" id="PF12961"/>
    </source>
</evidence>
<dbReference type="Pfam" id="PF12961">
    <property type="entry name" value="DUF3850"/>
    <property type="match status" value="1"/>
</dbReference>
<feature type="domain" description="DUF3850" evidence="1">
    <location>
        <begin position="5"/>
        <end position="83"/>
    </location>
</feature>
<gene>
    <name evidence="2" type="ORF">V3851_21110</name>
    <name evidence="3" type="ORF">V3851_23820</name>
</gene>
<evidence type="ECO:0000313" key="3">
    <source>
        <dbReference type="EMBL" id="MEF2968828.1"/>
    </source>
</evidence>
<dbReference type="EMBL" id="JAZHPZ010000014">
    <property type="protein sequence ID" value="MEF2968337.1"/>
    <property type="molecule type" value="Genomic_DNA"/>
</dbReference>
<dbReference type="Gene3D" id="2.30.130.30">
    <property type="entry name" value="Hypothetical protein"/>
    <property type="match status" value="1"/>
</dbReference>
<keyword evidence="4" id="KW-1185">Reference proteome</keyword>
<comment type="caution">
    <text evidence="2">The sequence shown here is derived from an EMBL/GenBank/DDBJ whole genome shotgun (WGS) entry which is preliminary data.</text>
</comment>
<protein>
    <submittedName>
        <fullName evidence="2">DUF3850 domain-containing protein</fullName>
    </submittedName>
</protein>
<evidence type="ECO:0000313" key="4">
    <source>
        <dbReference type="Proteomes" id="UP001306950"/>
    </source>
</evidence>
<proteinExistence type="predicted"/>
<reference evidence="2 4" key="1">
    <citation type="submission" date="2024-02" db="EMBL/GenBank/DDBJ databases">
        <title>A nitrogen-fixing paenibacillus bacterium.</title>
        <authorList>
            <person name="Zhang W.L."/>
            <person name="Chen S.F."/>
        </authorList>
    </citation>
    <scope>NUCLEOTIDE SEQUENCE [LARGE SCALE GENOMIC DNA]</scope>
    <source>
        <strain evidence="2 4">M1</strain>
    </source>
</reference>
<evidence type="ECO:0000313" key="2">
    <source>
        <dbReference type="EMBL" id="MEF2968337.1"/>
    </source>
</evidence>
<sequence>MIAYDLKIWPDHFEAVTSPDPLKRKTVEIRQEDDKTYSAGDVLRLQEWNPEEWKYTGRSAVVVVTHILRGSPYLPEGFAALSIRWIQGRGC</sequence>
<dbReference type="RefSeq" id="WP_331848520.1">
    <property type="nucleotide sequence ID" value="NZ_JAZHPZ010000014.1"/>
</dbReference>
<organism evidence="2 4">
    <name type="scientific">Paenibacillus haidiansis</name>
    <dbReference type="NCBI Taxonomy" id="1574488"/>
    <lineage>
        <taxon>Bacteria</taxon>
        <taxon>Bacillati</taxon>
        <taxon>Bacillota</taxon>
        <taxon>Bacilli</taxon>
        <taxon>Bacillales</taxon>
        <taxon>Paenibacillaceae</taxon>
        <taxon>Paenibacillus</taxon>
    </lineage>
</organism>
<dbReference type="EMBL" id="JAZHPZ010000019">
    <property type="protein sequence ID" value="MEF2968828.1"/>
    <property type="molecule type" value="Genomic_DNA"/>
</dbReference>